<dbReference type="Proteomes" id="UP000196138">
    <property type="component" value="Chromosome"/>
</dbReference>
<dbReference type="RefSeq" id="WP_087282752.1">
    <property type="nucleotide sequence ID" value="NZ_CP021455.1"/>
</dbReference>
<proteinExistence type="predicted"/>
<dbReference type="EMBL" id="CP021455">
    <property type="protein sequence ID" value="ARU06022.1"/>
    <property type="molecule type" value="Genomic_DNA"/>
</dbReference>
<keyword evidence="2" id="KW-1185">Reference proteome</keyword>
<dbReference type="OrthoDB" id="8548211at2"/>
<evidence type="ECO:0000313" key="2">
    <source>
        <dbReference type="Proteomes" id="UP000196138"/>
    </source>
</evidence>
<accession>A0A1Y0ERZ1</accession>
<organism evidence="1 2">
    <name type="scientific">Comamonas serinivorans</name>
    <dbReference type="NCBI Taxonomy" id="1082851"/>
    <lineage>
        <taxon>Bacteria</taxon>
        <taxon>Pseudomonadati</taxon>
        <taxon>Pseudomonadota</taxon>
        <taxon>Betaproteobacteria</taxon>
        <taxon>Burkholderiales</taxon>
        <taxon>Comamonadaceae</taxon>
        <taxon>Comamonas</taxon>
    </lineage>
</organism>
<dbReference type="Pfam" id="PF11697">
    <property type="entry name" value="DUF3293"/>
    <property type="match status" value="1"/>
</dbReference>
<dbReference type="AlphaFoldDB" id="A0A1Y0ERZ1"/>
<dbReference type="InterPro" id="IPR021710">
    <property type="entry name" value="DUF3293"/>
</dbReference>
<gene>
    <name evidence="1" type="ORF">CCO03_16315</name>
</gene>
<dbReference type="KEGG" id="cser:CCO03_16315"/>
<evidence type="ECO:0000313" key="1">
    <source>
        <dbReference type="EMBL" id="ARU06022.1"/>
    </source>
</evidence>
<sequence>MPSHPARDLDASTHQAFLDTDYHVHGDPPFTLRVNEASAALLALHARAGVRCSAFVTACNPQSTPLDEATNAARQADLADELTRRGLAFIPGVGQHPSNPWPGEASFLILGLDPAEAGALGAQLGQHAILWSGADAVPQLVLLP</sequence>
<reference evidence="1 2" key="1">
    <citation type="submission" date="2017-05" db="EMBL/GenBank/DDBJ databases">
        <authorList>
            <person name="Song R."/>
            <person name="Chenine A.L."/>
            <person name="Ruprecht R.M."/>
        </authorList>
    </citation>
    <scope>NUCLEOTIDE SEQUENCE [LARGE SCALE GENOMIC DNA]</scope>
    <source>
        <strain evidence="1 2">DSM 26136</strain>
    </source>
</reference>
<name>A0A1Y0ERZ1_9BURK</name>
<protein>
    <recommendedName>
        <fullName evidence="3">DUF3293 domain-containing protein</fullName>
    </recommendedName>
</protein>
<evidence type="ECO:0008006" key="3">
    <source>
        <dbReference type="Google" id="ProtNLM"/>
    </source>
</evidence>